<dbReference type="SUPFAM" id="SSF55874">
    <property type="entry name" value="ATPase domain of HSP90 chaperone/DNA topoisomerase II/histidine kinase"/>
    <property type="match status" value="1"/>
</dbReference>
<dbReference type="SMART" id="SM00304">
    <property type="entry name" value="HAMP"/>
    <property type="match status" value="1"/>
</dbReference>
<dbReference type="InterPro" id="IPR050428">
    <property type="entry name" value="TCS_sensor_his_kinase"/>
</dbReference>
<keyword evidence="7" id="KW-0418">Kinase</keyword>
<evidence type="ECO:0000256" key="9">
    <source>
        <dbReference type="ARBA" id="ARBA00023012"/>
    </source>
</evidence>
<dbReference type="CDD" id="cd00082">
    <property type="entry name" value="HisKA"/>
    <property type="match status" value="1"/>
</dbReference>
<feature type="domain" description="HAMP" evidence="13">
    <location>
        <begin position="175"/>
        <end position="228"/>
    </location>
</feature>
<dbReference type="Gene3D" id="6.10.340.10">
    <property type="match status" value="1"/>
</dbReference>
<dbReference type="InterPro" id="IPR004358">
    <property type="entry name" value="Sig_transdc_His_kin-like_C"/>
</dbReference>
<dbReference type="Pfam" id="PF02518">
    <property type="entry name" value="HATPase_c"/>
    <property type="match status" value="1"/>
</dbReference>
<evidence type="ECO:0000259" key="13">
    <source>
        <dbReference type="PROSITE" id="PS50885"/>
    </source>
</evidence>
<name>A0A6J7JFM8_9ZZZZ</name>
<dbReference type="Gene3D" id="3.30.565.10">
    <property type="entry name" value="Histidine kinase-like ATPase, C-terminal domain"/>
    <property type="match status" value="1"/>
</dbReference>
<evidence type="ECO:0000256" key="5">
    <source>
        <dbReference type="ARBA" id="ARBA00022679"/>
    </source>
</evidence>
<evidence type="ECO:0000256" key="8">
    <source>
        <dbReference type="ARBA" id="ARBA00022989"/>
    </source>
</evidence>
<dbReference type="InterPro" id="IPR005467">
    <property type="entry name" value="His_kinase_dom"/>
</dbReference>
<dbReference type="PROSITE" id="PS50885">
    <property type="entry name" value="HAMP"/>
    <property type="match status" value="1"/>
</dbReference>
<gene>
    <name evidence="14" type="ORF">UFOPK3564_02953</name>
</gene>
<dbReference type="PANTHER" id="PTHR45436:SF8">
    <property type="entry name" value="HISTIDINE KINASE"/>
    <property type="match status" value="1"/>
</dbReference>
<evidence type="ECO:0000256" key="7">
    <source>
        <dbReference type="ARBA" id="ARBA00022777"/>
    </source>
</evidence>
<evidence type="ECO:0000313" key="14">
    <source>
        <dbReference type="EMBL" id="CAB4941062.1"/>
    </source>
</evidence>
<dbReference type="InterPro" id="IPR036097">
    <property type="entry name" value="HisK_dim/P_sf"/>
</dbReference>
<keyword evidence="8 11" id="KW-1133">Transmembrane helix</keyword>
<feature type="domain" description="Histidine kinase" evidence="12">
    <location>
        <begin position="236"/>
        <end position="448"/>
    </location>
</feature>
<evidence type="ECO:0000256" key="3">
    <source>
        <dbReference type="ARBA" id="ARBA00012438"/>
    </source>
</evidence>
<accession>A0A6J7JFM8</accession>
<feature type="transmembrane region" description="Helical" evidence="11">
    <location>
        <begin position="12"/>
        <end position="34"/>
    </location>
</feature>
<reference evidence="14" key="1">
    <citation type="submission" date="2020-05" db="EMBL/GenBank/DDBJ databases">
        <authorList>
            <person name="Chiriac C."/>
            <person name="Salcher M."/>
            <person name="Ghai R."/>
            <person name="Kavagutti S V."/>
        </authorList>
    </citation>
    <scope>NUCLEOTIDE SEQUENCE</scope>
</reference>
<dbReference type="EC" id="2.7.13.3" evidence="3"/>
<comment type="subcellular location">
    <subcellularLocation>
        <location evidence="2">Membrane</location>
    </subcellularLocation>
</comment>
<proteinExistence type="predicted"/>
<dbReference type="GO" id="GO:0000155">
    <property type="term" value="F:phosphorelay sensor kinase activity"/>
    <property type="evidence" value="ECO:0007669"/>
    <property type="project" value="InterPro"/>
</dbReference>
<feature type="transmembrane region" description="Helical" evidence="11">
    <location>
        <begin position="153"/>
        <end position="176"/>
    </location>
</feature>
<evidence type="ECO:0000256" key="2">
    <source>
        <dbReference type="ARBA" id="ARBA00004370"/>
    </source>
</evidence>
<dbReference type="AlphaFoldDB" id="A0A6J7JFM8"/>
<dbReference type="PROSITE" id="PS50109">
    <property type="entry name" value="HIS_KIN"/>
    <property type="match status" value="1"/>
</dbReference>
<dbReference type="InterPro" id="IPR003661">
    <property type="entry name" value="HisK_dim/P_dom"/>
</dbReference>
<dbReference type="Pfam" id="PF00512">
    <property type="entry name" value="HisKA"/>
    <property type="match status" value="1"/>
</dbReference>
<dbReference type="SMART" id="SM00387">
    <property type="entry name" value="HATPase_c"/>
    <property type="match status" value="1"/>
</dbReference>
<dbReference type="Gene3D" id="1.10.287.130">
    <property type="match status" value="1"/>
</dbReference>
<evidence type="ECO:0000256" key="4">
    <source>
        <dbReference type="ARBA" id="ARBA00022553"/>
    </source>
</evidence>
<dbReference type="InterPro" id="IPR003660">
    <property type="entry name" value="HAMP_dom"/>
</dbReference>
<evidence type="ECO:0000256" key="10">
    <source>
        <dbReference type="ARBA" id="ARBA00023136"/>
    </source>
</evidence>
<evidence type="ECO:0000256" key="11">
    <source>
        <dbReference type="SAM" id="Phobius"/>
    </source>
</evidence>
<keyword evidence="5" id="KW-0808">Transferase</keyword>
<dbReference type="EMBL" id="CAFBMK010000246">
    <property type="protein sequence ID" value="CAB4941062.1"/>
    <property type="molecule type" value="Genomic_DNA"/>
</dbReference>
<dbReference type="CDD" id="cd00075">
    <property type="entry name" value="HATPase"/>
    <property type="match status" value="1"/>
</dbReference>
<keyword evidence="9" id="KW-0902">Two-component regulatory system</keyword>
<dbReference type="PANTHER" id="PTHR45436">
    <property type="entry name" value="SENSOR HISTIDINE KINASE YKOH"/>
    <property type="match status" value="1"/>
</dbReference>
<keyword evidence="10 11" id="KW-0472">Membrane</keyword>
<dbReference type="InterPro" id="IPR003594">
    <property type="entry name" value="HATPase_dom"/>
</dbReference>
<organism evidence="14">
    <name type="scientific">freshwater metagenome</name>
    <dbReference type="NCBI Taxonomy" id="449393"/>
    <lineage>
        <taxon>unclassified sequences</taxon>
        <taxon>metagenomes</taxon>
        <taxon>ecological metagenomes</taxon>
    </lineage>
</organism>
<sequence>MLLRLWRSTFGLVAIVAIAFALATVGIGGIAYVVTHEALEEQLDHRVSIESGALSAEAREGGLASVARTIRLRGEARSSSSLEYVLIGSDGQPIAGTATPLTSIEHGYEELFRFRRGNYIGVGQSLTTTVPGGTLVVIADRHDLDEIDRTLELLVTGALAAMLALGVGAAALVGWLTRRRLARIDTTAQAIIAGDLGRRVARDGSDSEFDRLSATLNRMLDRIAALMDNLRQVSSDVAHDLRTPLTRLCNQLERAASEDEDTGRMLAIQAAREQADELLEIFASLLRIAEVEGLAERRALKPTDLSALLEEMVDTYGPDFEANKRRLVSDIAPGLQVRGDRRLLAQALSNLLENALRHTPVGSTAKLSSVAHGQSIVVELEDDGPGVSAEDAARLFQRFARAETSRTTPGHGLGLALVRAVAVGHGGDAALSRSEGGFGVRMRLPSLI</sequence>
<evidence type="ECO:0000256" key="6">
    <source>
        <dbReference type="ARBA" id="ARBA00022692"/>
    </source>
</evidence>
<dbReference type="SUPFAM" id="SSF47384">
    <property type="entry name" value="Homodimeric domain of signal transducing histidine kinase"/>
    <property type="match status" value="1"/>
</dbReference>
<dbReference type="SMART" id="SM00388">
    <property type="entry name" value="HisKA"/>
    <property type="match status" value="1"/>
</dbReference>
<evidence type="ECO:0000256" key="1">
    <source>
        <dbReference type="ARBA" id="ARBA00000085"/>
    </source>
</evidence>
<keyword evidence="6 11" id="KW-0812">Transmembrane</keyword>
<dbReference type="PRINTS" id="PR00344">
    <property type="entry name" value="BCTRLSENSOR"/>
</dbReference>
<dbReference type="InterPro" id="IPR036890">
    <property type="entry name" value="HATPase_C_sf"/>
</dbReference>
<protein>
    <recommendedName>
        <fullName evidence="3">histidine kinase</fullName>
        <ecNumber evidence="3">2.7.13.3</ecNumber>
    </recommendedName>
</protein>
<dbReference type="SUPFAM" id="SSF158472">
    <property type="entry name" value="HAMP domain-like"/>
    <property type="match status" value="1"/>
</dbReference>
<evidence type="ECO:0000259" key="12">
    <source>
        <dbReference type="PROSITE" id="PS50109"/>
    </source>
</evidence>
<comment type="catalytic activity">
    <reaction evidence="1">
        <text>ATP + protein L-histidine = ADP + protein N-phospho-L-histidine.</text>
        <dbReference type="EC" id="2.7.13.3"/>
    </reaction>
</comment>
<keyword evidence="4" id="KW-0597">Phosphoprotein</keyword>
<dbReference type="GO" id="GO:0005886">
    <property type="term" value="C:plasma membrane"/>
    <property type="evidence" value="ECO:0007669"/>
    <property type="project" value="TreeGrafter"/>
</dbReference>